<dbReference type="Proteomes" id="UP000077755">
    <property type="component" value="Chromosome 3"/>
</dbReference>
<evidence type="ECO:0000256" key="1">
    <source>
        <dbReference type="SAM" id="MobiDB-lite"/>
    </source>
</evidence>
<protein>
    <submittedName>
        <fullName evidence="2">Uncharacterized protein</fullName>
    </submittedName>
</protein>
<reference evidence="3" key="2">
    <citation type="submission" date="2022-03" db="EMBL/GenBank/DDBJ databases">
        <title>Draft title - Genomic analysis of global carrot germplasm unveils the trajectory of domestication and the origin of high carotenoid orange carrot.</title>
        <authorList>
            <person name="Iorizzo M."/>
            <person name="Ellison S."/>
            <person name="Senalik D."/>
            <person name="Macko-Podgorni A."/>
            <person name="Grzebelus D."/>
            <person name="Bostan H."/>
            <person name="Rolling W."/>
            <person name="Curaba J."/>
            <person name="Simon P."/>
        </authorList>
    </citation>
    <scope>NUCLEOTIDE SEQUENCE</scope>
    <source>
        <tissue evidence="3">Leaf</tissue>
    </source>
</reference>
<gene>
    <name evidence="2" type="ORF">DCAR_010323</name>
    <name evidence="3" type="ORF">DCAR_0311754</name>
</gene>
<evidence type="ECO:0000313" key="3">
    <source>
        <dbReference type="EMBL" id="WOG92485.1"/>
    </source>
</evidence>
<accession>A0A166ANX5</accession>
<name>A0A166ANX5_DAUCS</name>
<evidence type="ECO:0000313" key="4">
    <source>
        <dbReference type="Proteomes" id="UP000077755"/>
    </source>
</evidence>
<proteinExistence type="predicted"/>
<evidence type="ECO:0000313" key="2">
    <source>
        <dbReference type="EMBL" id="KZN01569.1"/>
    </source>
</evidence>
<dbReference type="Gramene" id="KZN01569">
    <property type="protein sequence ID" value="KZN01569"/>
    <property type="gene ID" value="DCAR_010323"/>
</dbReference>
<reference evidence="2" key="1">
    <citation type="journal article" date="2016" name="Nat. Genet.">
        <title>A high-quality carrot genome assembly provides new insights into carotenoid accumulation and asterid genome evolution.</title>
        <authorList>
            <person name="Iorizzo M."/>
            <person name="Ellison S."/>
            <person name="Senalik D."/>
            <person name="Zeng P."/>
            <person name="Satapoomin P."/>
            <person name="Huang J."/>
            <person name="Bowman M."/>
            <person name="Iovene M."/>
            <person name="Sanseverino W."/>
            <person name="Cavagnaro P."/>
            <person name="Yildiz M."/>
            <person name="Macko-Podgorni A."/>
            <person name="Moranska E."/>
            <person name="Grzebelus E."/>
            <person name="Grzebelus D."/>
            <person name="Ashrafi H."/>
            <person name="Zheng Z."/>
            <person name="Cheng S."/>
            <person name="Spooner D."/>
            <person name="Van Deynze A."/>
            <person name="Simon P."/>
        </authorList>
    </citation>
    <scope>NUCLEOTIDE SEQUENCE [LARGE SCALE GENOMIC DNA]</scope>
    <source>
        <tissue evidence="2">Leaf</tissue>
    </source>
</reference>
<keyword evidence="4" id="KW-1185">Reference proteome</keyword>
<dbReference type="AlphaFoldDB" id="A0A166ANX5"/>
<dbReference type="EMBL" id="LNRQ01000003">
    <property type="protein sequence ID" value="KZN01569.1"/>
    <property type="molecule type" value="Genomic_DNA"/>
</dbReference>
<feature type="region of interest" description="Disordered" evidence="1">
    <location>
        <begin position="83"/>
        <end position="106"/>
    </location>
</feature>
<organism evidence="2">
    <name type="scientific">Daucus carota subsp. sativus</name>
    <name type="common">Carrot</name>
    <dbReference type="NCBI Taxonomy" id="79200"/>
    <lineage>
        <taxon>Eukaryota</taxon>
        <taxon>Viridiplantae</taxon>
        <taxon>Streptophyta</taxon>
        <taxon>Embryophyta</taxon>
        <taxon>Tracheophyta</taxon>
        <taxon>Spermatophyta</taxon>
        <taxon>Magnoliopsida</taxon>
        <taxon>eudicotyledons</taxon>
        <taxon>Gunneridae</taxon>
        <taxon>Pentapetalae</taxon>
        <taxon>asterids</taxon>
        <taxon>campanulids</taxon>
        <taxon>Apiales</taxon>
        <taxon>Apiaceae</taxon>
        <taxon>Apioideae</taxon>
        <taxon>Scandiceae</taxon>
        <taxon>Daucinae</taxon>
        <taxon>Daucus</taxon>
        <taxon>Daucus sect. Daucus</taxon>
    </lineage>
</organism>
<sequence length="106" mass="11908">MLTMILPNHWFSKRFRNPYSSELNNGDSTAHPKLAVNKAAIETFKGTIKRKPKTITFVTAVKTVDIDVAVKGDPTATFECAVNTDDTKSRNRNGKMNRSKNDSRSY</sequence>
<dbReference type="EMBL" id="CP093345">
    <property type="protein sequence ID" value="WOG92485.1"/>
    <property type="molecule type" value="Genomic_DNA"/>
</dbReference>